<protein>
    <submittedName>
        <fullName evidence="2">Uncharacterized protein</fullName>
    </submittedName>
</protein>
<name>A0AAN7ME82_TRANT</name>
<dbReference type="EMBL" id="JAXQNO010000007">
    <property type="protein sequence ID" value="KAK4795308.1"/>
    <property type="molecule type" value="Genomic_DNA"/>
</dbReference>
<feature type="region of interest" description="Disordered" evidence="1">
    <location>
        <begin position="1"/>
        <end position="34"/>
    </location>
</feature>
<dbReference type="Proteomes" id="UP001346149">
    <property type="component" value="Unassembled WGS sequence"/>
</dbReference>
<keyword evidence="3" id="KW-1185">Reference proteome</keyword>
<reference evidence="2 3" key="1">
    <citation type="journal article" date="2023" name="Hortic Res">
        <title>Pangenome of water caltrop reveals structural variations and asymmetric subgenome divergence after allopolyploidization.</title>
        <authorList>
            <person name="Zhang X."/>
            <person name="Chen Y."/>
            <person name="Wang L."/>
            <person name="Yuan Y."/>
            <person name="Fang M."/>
            <person name="Shi L."/>
            <person name="Lu R."/>
            <person name="Comes H.P."/>
            <person name="Ma Y."/>
            <person name="Chen Y."/>
            <person name="Huang G."/>
            <person name="Zhou Y."/>
            <person name="Zheng Z."/>
            <person name="Qiu Y."/>
        </authorList>
    </citation>
    <scope>NUCLEOTIDE SEQUENCE [LARGE SCALE GENOMIC DNA]</scope>
    <source>
        <strain evidence="2">F231</strain>
    </source>
</reference>
<evidence type="ECO:0000256" key="1">
    <source>
        <dbReference type="SAM" id="MobiDB-lite"/>
    </source>
</evidence>
<proteinExistence type="predicted"/>
<comment type="caution">
    <text evidence="2">The sequence shown here is derived from an EMBL/GenBank/DDBJ whole genome shotgun (WGS) entry which is preliminary data.</text>
</comment>
<evidence type="ECO:0000313" key="2">
    <source>
        <dbReference type="EMBL" id="KAK4795308.1"/>
    </source>
</evidence>
<organism evidence="2 3">
    <name type="scientific">Trapa natans</name>
    <name type="common">Water chestnut</name>
    <dbReference type="NCBI Taxonomy" id="22666"/>
    <lineage>
        <taxon>Eukaryota</taxon>
        <taxon>Viridiplantae</taxon>
        <taxon>Streptophyta</taxon>
        <taxon>Embryophyta</taxon>
        <taxon>Tracheophyta</taxon>
        <taxon>Spermatophyta</taxon>
        <taxon>Magnoliopsida</taxon>
        <taxon>eudicotyledons</taxon>
        <taxon>Gunneridae</taxon>
        <taxon>Pentapetalae</taxon>
        <taxon>rosids</taxon>
        <taxon>malvids</taxon>
        <taxon>Myrtales</taxon>
        <taxon>Lythraceae</taxon>
        <taxon>Trapa</taxon>
    </lineage>
</organism>
<gene>
    <name evidence="2" type="ORF">SAY86_013302</name>
</gene>
<dbReference type="AlphaFoldDB" id="A0AAN7ME82"/>
<evidence type="ECO:0000313" key="3">
    <source>
        <dbReference type="Proteomes" id="UP001346149"/>
    </source>
</evidence>
<sequence length="98" mass="11365">MFPGSSLFSIHQHRKEQQQPDKSITMPPHVRSDHPSLGVIMEEQQQHMRNQLQSARSSGKLPDILFFCQPAKKEEILKLQPLRMPLEMDARNLSFDKS</sequence>
<accession>A0AAN7ME82</accession>